<feature type="transmembrane region" description="Helical" evidence="1">
    <location>
        <begin position="25"/>
        <end position="44"/>
    </location>
</feature>
<evidence type="ECO:0008006" key="4">
    <source>
        <dbReference type="Google" id="ProtNLM"/>
    </source>
</evidence>
<keyword evidence="1" id="KW-1133">Transmembrane helix</keyword>
<keyword evidence="1" id="KW-0472">Membrane</keyword>
<comment type="caution">
    <text evidence="2">The sequence shown here is derived from an EMBL/GenBank/DDBJ whole genome shotgun (WGS) entry which is preliminary data.</text>
</comment>
<keyword evidence="1" id="KW-0812">Transmembrane</keyword>
<evidence type="ECO:0000313" key="3">
    <source>
        <dbReference type="Proteomes" id="UP000583266"/>
    </source>
</evidence>
<evidence type="ECO:0000256" key="1">
    <source>
        <dbReference type="SAM" id="Phobius"/>
    </source>
</evidence>
<accession>A0A848GVT5</accession>
<feature type="transmembrane region" description="Helical" evidence="1">
    <location>
        <begin position="105"/>
        <end position="123"/>
    </location>
</feature>
<dbReference type="EMBL" id="JABBGC010000004">
    <property type="protein sequence ID" value="NML41302.1"/>
    <property type="molecule type" value="Genomic_DNA"/>
</dbReference>
<organism evidence="2 3">
    <name type="scientific">Chitinophaga fulva</name>
    <dbReference type="NCBI Taxonomy" id="2728842"/>
    <lineage>
        <taxon>Bacteria</taxon>
        <taxon>Pseudomonadati</taxon>
        <taxon>Bacteroidota</taxon>
        <taxon>Chitinophagia</taxon>
        <taxon>Chitinophagales</taxon>
        <taxon>Chitinophagaceae</taxon>
        <taxon>Chitinophaga</taxon>
    </lineage>
</organism>
<gene>
    <name evidence="2" type="ORF">HHL17_29180</name>
</gene>
<protein>
    <recommendedName>
        <fullName evidence="4">DUF2721 domain-containing protein</fullName>
    </recommendedName>
</protein>
<reference evidence="2 3" key="1">
    <citation type="submission" date="2020-04" db="EMBL/GenBank/DDBJ databases">
        <title>Chitinophaga sp. G-6-1-13 sp. nov., isolated from soil.</title>
        <authorList>
            <person name="Dahal R.H."/>
            <person name="Chaudhary D.K."/>
        </authorList>
    </citation>
    <scope>NUCLEOTIDE SEQUENCE [LARGE SCALE GENOMIC DNA]</scope>
    <source>
        <strain evidence="2 3">G-6-1-13</strain>
    </source>
</reference>
<dbReference type="AlphaFoldDB" id="A0A848GVT5"/>
<proteinExistence type="predicted"/>
<name>A0A848GVT5_9BACT</name>
<feature type="transmembrane region" description="Helical" evidence="1">
    <location>
        <begin position="138"/>
        <end position="159"/>
    </location>
</feature>
<keyword evidence="3" id="KW-1185">Reference proteome</keyword>
<dbReference type="RefSeq" id="WP_169228390.1">
    <property type="nucleotide sequence ID" value="NZ_JABBGC010000004.1"/>
</dbReference>
<feature type="transmembrane region" description="Helical" evidence="1">
    <location>
        <begin position="50"/>
        <end position="68"/>
    </location>
</feature>
<evidence type="ECO:0000313" key="2">
    <source>
        <dbReference type="EMBL" id="NML41302.1"/>
    </source>
</evidence>
<dbReference type="Proteomes" id="UP000583266">
    <property type="component" value="Unassembled WGS sequence"/>
</dbReference>
<sequence>MHLQLSTPATNQPVNKIRKNMRQEGILQIISLIFLAALPRYFVLSPLVMVGYYCLYAILVSVSGYYLYKFYQFYQRLSTANLSTKEHLYGAYYEIRIHLEMYRSFTYIILVLMLGFATLYGLVDTPHILKSIQDKLNVNGIIVLAVALTGVVTLIGIVTECTLESYYGRYVKEIRQQIADLTAGE</sequence>